<feature type="signal peptide" evidence="1">
    <location>
        <begin position="1"/>
        <end position="21"/>
    </location>
</feature>
<proteinExistence type="predicted"/>
<gene>
    <name evidence="2" type="ORF">PH603_03385</name>
</gene>
<accession>A0AAE9XUJ0</accession>
<feature type="chain" id="PRO_5041989482" evidence="1">
    <location>
        <begin position="22"/>
        <end position="613"/>
    </location>
</feature>
<dbReference type="PANTHER" id="PTHR33361">
    <property type="entry name" value="GLR0591 PROTEIN"/>
    <property type="match status" value="1"/>
</dbReference>
<keyword evidence="1" id="KW-0732">Signal</keyword>
<dbReference type="AlphaFoldDB" id="A0AAE9XUJ0"/>
<protein>
    <submittedName>
        <fullName evidence="2">DUF885 domain-containing protein</fullName>
    </submittedName>
</protein>
<dbReference type="InterPro" id="IPR010281">
    <property type="entry name" value="DUF885"/>
</dbReference>
<keyword evidence="3" id="KW-1185">Reference proteome</keyword>
<sequence length="613" mass="68527">MLRTSVSALSLLLALAACEPAAQKNDSTTAAPATEKPSAEAEVARLNAFFEKAMQDQLALNPLYQESLGDHSQHDKWPSSTVEAQDQELALTKAQLAEAEGFDASVLPEASALSLTLFKKLWTRNIEDDKFRNDTYVFNQMYGAHTRPVTHLLTVHRLESKEDAEAFVTRLATFDAYLGEEVDRALRAEKAGVLPPKFVYPRVLTSIERIVAGAPFDDSGTDNVLLAHLKTKIADIEMSDEDRAAIIASAEKALTEHVKPGYDRVIAELTRQEGLANEDAGVWKFADGEAFYAQKLKDYTTTSLSAAEIHQIGLDNVARIHSEMEAIMKKVGFEGSLKDFFEFTRTDDRFFVEDSDAGRQLYIDTAKGYIDQVMQKAPEFFHRLPKAPLEVRAVEKFRETSAGKAFYQRPAPDGSRPGAFYANLKNVRDMPLYQLEALAYHEGAPGHHFQIAVTQELEGVPLFQRSAGFTAYSEGWGLYTEELGKDMGFYTDPYSDFGRLAMELWRACRLVVDTGLHDKRWTREQAIQYLIDNTPNPEGDSTSAIERYIVMPGQATAYMIGKLKIMELRTKAQTELGDKFTYADFHDVVLKHGFLPLDILEEKVNGWIAASKG</sequence>
<dbReference type="KEGG" id="gso:PH603_03385"/>
<dbReference type="RefSeq" id="WP_289504520.1">
    <property type="nucleotide sequence ID" value="NZ_CP116805.1"/>
</dbReference>
<dbReference type="PROSITE" id="PS51257">
    <property type="entry name" value="PROKAR_LIPOPROTEIN"/>
    <property type="match status" value="1"/>
</dbReference>
<dbReference type="Proteomes" id="UP001217500">
    <property type="component" value="Chromosome"/>
</dbReference>
<evidence type="ECO:0000313" key="2">
    <source>
        <dbReference type="EMBL" id="WCL54800.1"/>
    </source>
</evidence>
<reference evidence="2" key="1">
    <citation type="submission" date="2023-01" db="EMBL/GenBank/DDBJ databases">
        <title>The genome sequence of Kordiimonadaceae bacterium 6D33.</title>
        <authorList>
            <person name="Liu Y."/>
        </authorList>
    </citation>
    <scope>NUCLEOTIDE SEQUENCE</scope>
    <source>
        <strain evidence="2">6D33</strain>
    </source>
</reference>
<evidence type="ECO:0000256" key="1">
    <source>
        <dbReference type="SAM" id="SignalP"/>
    </source>
</evidence>
<evidence type="ECO:0000313" key="3">
    <source>
        <dbReference type="Proteomes" id="UP001217500"/>
    </source>
</evidence>
<name>A0AAE9XUJ0_9PROT</name>
<dbReference type="PANTHER" id="PTHR33361:SF16">
    <property type="entry name" value="DUF885 DOMAIN-CONTAINING PROTEIN"/>
    <property type="match status" value="1"/>
</dbReference>
<dbReference type="Pfam" id="PF05960">
    <property type="entry name" value="DUF885"/>
    <property type="match status" value="1"/>
</dbReference>
<organism evidence="2 3">
    <name type="scientific">Gimibacter soli</name>
    <dbReference type="NCBI Taxonomy" id="3024400"/>
    <lineage>
        <taxon>Bacteria</taxon>
        <taxon>Pseudomonadati</taxon>
        <taxon>Pseudomonadota</taxon>
        <taxon>Alphaproteobacteria</taxon>
        <taxon>Kordiimonadales</taxon>
        <taxon>Temperatibacteraceae</taxon>
        <taxon>Gimibacter</taxon>
    </lineage>
</organism>
<dbReference type="EMBL" id="CP116805">
    <property type="protein sequence ID" value="WCL54800.1"/>
    <property type="molecule type" value="Genomic_DNA"/>
</dbReference>